<dbReference type="OrthoDB" id="2371840at2759"/>
<dbReference type="AlphaFoldDB" id="A0A8H3QJU8"/>
<reference evidence="1" key="1">
    <citation type="submission" date="2019-10" db="EMBL/GenBank/DDBJ databases">
        <title>Conservation and host-specific expression of non-tandemly repeated heterogenous ribosome RNA gene in arbuscular mycorrhizal fungi.</title>
        <authorList>
            <person name="Maeda T."/>
            <person name="Kobayashi Y."/>
            <person name="Nakagawa T."/>
            <person name="Ezawa T."/>
            <person name="Yamaguchi K."/>
            <person name="Bino T."/>
            <person name="Nishimoto Y."/>
            <person name="Shigenobu S."/>
            <person name="Kawaguchi M."/>
        </authorList>
    </citation>
    <scope>NUCLEOTIDE SEQUENCE</scope>
    <source>
        <strain evidence="1">HR1</strain>
    </source>
</reference>
<organism evidence="1 2">
    <name type="scientific">Rhizophagus clarus</name>
    <dbReference type="NCBI Taxonomy" id="94130"/>
    <lineage>
        <taxon>Eukaryota</taxon>
        <taxon>Fungi</taxon>
        <taxon>Fungi incertae sedis</taxon>
        <taxon>Mucoromycota</taxon>
        <taxon>Glomeromycotina</taxon>
        <taxon>Glomeromycetes</taxon>
        <taxon>Glomerales</taxon>
        <taxon>Glomeraceae</taxon>
        <taxon>Rhizophagus</taxon>
    </lineage>
</organism>
<protein>
    <submittedName>
        <fullName evidence="1">Uncharacterized protein</fullName>
    </submittedName>
</protein>
<accession>A0A8H3QJU8</accession>
<gene>
    <name evidence="1" type="ORF">RCL2_001082700</name>
</gene>
<proteinExistence type="predicted"/>
<dbReference type="Proteomes" id="UP000615446">
    <property type="component" value="Unassembled WGS sequence"/>
</dbReference>
<sequence length="372" mass="42987">MREFSIHFQDYVCFICVDDKHKVPIREGVTTSTGVRNKKSIVLQNVDLVACDHDFTKLSLTPSVIFFCEVPRSIEESFYSGKVFFSIPPILCLYTDGGPDHGVTYKSVQISLFCLFLKGNFDMLIALRTAPHQSWNNPAERIMSILNLALQVVALVCETIAAEKSSQLAGELQSCIIAIQEFLHERTERLVLHDEPFSCYDPADKSEISLFFETILAVDRSLNINKTTADILSKKELLQKFIETHCHQQNYSFQHIFAILDFLSDPTPSIENNDHYANFHTVYRNTTTEDYHPTLMQAMKSSERVPNRIFVNTKVRDYIEYFQCVEEDHEFYNKVFVRENITYEIPIKLAYYSSNSRRSNHNTRTNLLLVRS</sequence>
<comment type="caution">
    <text evidence="1">The sequence shown here is derived from an EMBL/GenBank/DDBJ whole genome shotgun (WGS) entry which is preliminary data.</text>
</comment>
<name>A0A8H3QJU8_9GLOM</name>
<evidence type="ECO:0000313" key="2">
    <source>
        <dbReference type="Proteomes" id="UP000615446"/>
    </source>
</evidence>
<evidence type="ECO:0000313" key="1">
    <source>
        <dbReference type="EMBL" id="GES83675.1"/>
    </source>
</evidence>
<dbReference type="EMBL" id="BLAL01000072">
    <property type="protein sequence ID" value="GES83675.1"/>
    <property type="molecule type" value="Genomic_DNA"/>
</dbReference>